<gene>
    <name evidence="21" type="primary">cox2</name>
</gene>
<dbReference type="PROSITE" id="PS00078">
    <property type="entry name" value="COX2"/>
    <property type="match status" value="1"/>
</dbReference>
<geneLocation type="mitochondrion" evidence="21"/>
<keyword evidence="11 17" id="KW-0249">Electron transport</keyword>
<evidence type="ECO:0000259" key="20">
    <source>
        <dbReference type="PROSITE" id="PS50999"/>
    </source>
</evidence>
<dbReference type="InterPro" id="IPR034210">
    <property type="entry name" value="CcO_II_C"/>
</dbReference>
<dbReference type="InterPro" id="IPR002429">
    <property type="entry name" value="CcO_II-like_C"/>
</dbReference>
<name>A7M7Z8_CIOIN</name>
<dbReference type="Gene3D" id="1.10.287.90">
    <property type="match status" value="1"/>
</dbReference>
<evidence type="ECO:0000256" key="18">
    <source>
        <dbReference type="SAM" id="Phobius"/>
    </source>
</evidence>
<keyword evidence="15 17" id="KW-0472">Membrane</keyword>
<sequence length="229" mass="26581">MYPYTFIQLTDSNTFFGHEIVLFHDFSLASLMFILTAVLLMFKALKKKKFVVLAYKGSNMLEFLWTFFPVFILISIGLPSLYLMYLLEGSFKGDLTFKVVGHQWYWSYEGGDFCDFDMSSYMIPSEDLVEGQFRLLEVDNTMVLPYSTNIRLMITSYDVIHSWTLPSLKMKVDAVPGRLNTMNIFSFQPGSFYGQCSEICGLLHSFMPIHVEFVNWETFLNNVTEESFN</sequence>
<evidence type="ECO:0000256" key="5">
    <source>
        <dbReference type="ARBA" id="ARBA00022660"/>
    </source>
</evidence>
<dbReference type="InterPro" id="IPR045187">
    <property type="entry name" value="CcO_II"/>
</dbReference>
<keyword evidence="7 17" id="KW-0479">Metal-binding</keyword>
<protein>
    <recommendedName>
        <fullName evidence="3 17">Cytochrome c oxidase subunit 2</fullName>
    </recommendedName>
</protein>
<keyword evidence="10" id="KW-1278">Translocase</keyword>
<feature type="domain" description="Cytochrome oxidase subunit II transmembrane region profile" evidence="20">
    <location>
        <begin position="1"/>
        <end position="91"/>
    </location>
</feature>
<dbReference type="SUPFAM" id="SSF81464">
    <property type="entry name" value="Cytochrome c oxidase subunit II-like, transmembrane region"/>
    <property type="match status" value="1"/>
</dbReference>
<evidence type="ECO:0000256" key="8">
    <source>
        <dbReference type="ARBA" id="ARBA00022792"/>
    </source>
</evidence>
<dbReference type="InterPro" id="IPR011759">
    <property type="entry name" value="Cyt_c_oxidase_su2_TM_dom"/>
</dbReference>
<dbReference type="SUPFAM" id="SSF49503">
    <property type="entry name" value="Cupredoxins"/>
    <property type="match status" value="1"/>
</dbReference>
<keyword evidence="12 18" id="KW-1133">Transmembrane helix</keyword>
<keyword evidence="9" id="KW-0460">Magnesium</keyword>
<evidence type="ECO:0000256" key="13">
    <source>
        <dbReference type="ARBA" id="ARBA00023008"/>
    </source>
</evidence>
<evidence type="ECO:0000313" key="21">
    <source>
        <dbReference type="EMBL" id="CAL23351.2"/>
    </source>
</evidence>
<evidence type="ECO:0000256" key="1">
    <source>
        <dbReference type="ARBA" id="ARBA00004448"/>
    </source>
</evidence>
<reference evidence="21" key="2">
    <citation type="journal article" date="2015" name="J. Zool. Syst. Evol. Res.">
        <title>Morphological evidence that the molecularly determined Ciona robusta type A and type B are different species: Ciona robusta and Ciona robusta.</title>
        <authorList>
            <person name="Brunetti R."/>
            <person name="Gissi C."/>
            <person name="Pennati R."/>
            <person name="Caicci F."/>
            <person name="Gasparini F."/>
            <person name="Manni L."/>
        </authorList>
    </citation>
    <scope>NUCLEOTIDE SEQUENCE</scope>
    <source>
        <tissue evidence="21">Syphon muscle</tissue>
    </source>
</reference>
<dbReference type="PROSITE" id="PS50999">
    <property type="entry name" value="COX2_TM"/>
    <property type="match status" value="1"/>
</dbReference>
<dbReference type="Pfam" id="PF00116">
    <property type="entry name" value="COX2"/>
    <property type="match status" value="1"/>
</dbReference>
<evidence type="ECO:0000256" key="7">
    <source>
        <dbReference type="ARBA" id="ARBA00022723"/>
    </source>
</evidence>
<evidence type="ECO:0000256" key="3">
    <source>
        <dbReference type="ARBA" id="ARBA00015946"/>
    </source>
</evidence>
<feature type="domain" description="Cytochrome oxidase subunit II copper A binding" evidence="19">
    <location>
        <begin position="92"/>
        <end position="225"/>
    </location>
</feature>
<evidence type="ECO:0000256" key="14">
    <source>
        <dbReference type="ARBA" id="ARBA00023128"/>
    </source>
</evidence>
<keyword evidence="6 17" id="KW-0812">Transmembrane</keyword>
<evidence type="ECO:0000256" key="9">
    <source>
        <dbReference type="ARBA" id="ARBA00022842"/>
    </source>
</evidence>
<dbReference type="InterPro" id="IPR008972">
    <property type="entry name" value="Cupredoxin"/>
</dbReference>
<feature type="transmembrane region" description="Helical" evidence="18">
    <location>
        <begin position="20"/>
        <end position="42"/>
    </location>
</feature>
<keyword evidence="5 17" id="KW-0679">Respiratory chain</keyword>
<organism evidence="21">
    <name type="scientific">Ciona intestinalis</name>
    <name type="common">Transparent sea squirt</name>
    <name type="synonym">Ascidia intestinalis</name>
    <dbReference type="NCBI Taxonomy" id="7719"/>
    <lineage>
        <taxon>Eukaryota</taxon>
        <taxon>Metazoa</taxon>
        <taxon>Chordata</taxon>
        <taxon>Tunicata</taxon>
        <taxon>Ascidiacea</taxon>
        <taxon>Phlebobranchia</taxon>
        <taxon>Cionidae</taxon>
        <taxon>Ciona</taxon>
    </lineage>
</organism>
<evidence type="ECO:0000256" key="11">
    <source>
        <dbReference type="ARBA" id="ARBA00022982"/>
    </source>
</evidence>
<keyword evidence="13 17" id="KW-0186">Copper</keyword>
<comment type="similarity">
    <text evidence="2 17">Belongs to the cytochrome c oxidase subunit 2 family.</text>
</comment>
<evidence type="ECO:0000256" key="2">
    <source>
        <dbReference type="ARBA" id="ARBA00007866"/>
    </source>
</evidence>
<dbReference type="EMBL" id="AM292218">
    <property type="protein sequence ID" value="CAL23351.2"/>
    <property type="molecule type" value="Genomic_DNA"/>
</dbReference>
<dbReference type="GO" id="GO:0005507">
    <property type="term" value="F:copper ion binding"/>
    <property type="evidence" value="ECO:0007669"/>
    <property type="project" value="InterPro"/>
</dbReference>
<dbReference type="InterPro" id="IPR001505">
    <property type="entry name" value="Copper_CuA"/>
</dbReference>
<evidence type="ECO:0000256" key="12">
    <source>
        <dbReference type="ARBA" id="ARBA00022989"/>
    </source>
</evidence>
<keyword evidence="4 17" id="KW-0813">Transport</keyword>
<dbReference type="FunFam" id="2.60.40.420:FF:000001">
    <property type="entry name" value="Cytochrome c oxidase subunit 2"/>
    <property type="match status" value="1"/>
</dbReference>
<keyword evidence="14 17" id="KW-0496">Mitochondrion</keyword>
<proteinExistence type="inferred from homology"/>
<reference evidence="21" key="3">
    <citation type="journal article" date="2015" name="PLoS ONE">
        <title>Morphological Differences between Larvae of the Ciona intestinalis Species Complex: Hints for a Valid Taxonomic Definition of Distinct Species.</title>
        <authorList>
            <person name="Pennati R."/>
            <person name="Ficetola G.F."/>
            <person name="Brunetti R."/>
            <person name="Caicci F."/>
            <person name="Gasparini F."/>
            <person name="Griggio F."/>
            <person name="Sato A."/>
            <person name="Stach T."/>
            <person name="Kaul-Strehlow S."/>
            <person name="Gissi C."/>
            <person name="Manni L."/>
        </authorList>
    </citation>
    <scope>NUCLEOTIDE SEQUENCE</scope>
    <source>
        <tissue evidence="21">Syphon muscle</tissue>
    </source>
</reference>
<comment type="cofactor">
    <cofactor evidence="17">
        <name>Cu cation</name>
        <dbReference type="ChEBI" id="CHEBI:23378"/>
    </cofactor>
    <text evidence="17">Binds a copper A center.</text>
</comment>
<evidence type="ECO:0000256" key="10">
    <source>
        <dbReference type="ARBA" id="ARBA00022967"/>
    </source>
</evidence>
<dbReference type="PANTHER" id="PTHR22888">
    <property type="entry name" value="CYTOCHROME C OXIDASE, SUBUNIT II"/>
    <property type="match status" value="1"/>
</dbReference>
<comment type="function">
    <text evidence="17">Component of the cytochrome c oxidase, the last enzyme in the mitochondrial electron transport chain which drives oxidative phosphorylation. The respiratory chain contains 3 multisubunit complexes succinate dehydrogenase (complex II, CII), ubiquinol-cytochrome c oxidoreductase (cytochrome b-c1 complex, complex III, CIII) and cytochrome c oxidase (complex IV, CIV), that cooperate to transfer electrons derived from NADH and succinate to molecular oxygen, creating an electrochemical gradient over the inner membrane that drives transmembrane transport and the ATP synthase. Cytochrome c oxidase is the component of the respiratory chain that catalyzes the reduction of oxygen to water. Electrons originating from reduced cytochrome c in the intermembrane space (IMS) are transferred via the dinuclear copper A center (CU(A)) of subunit 2 and heme A of subunit 1 to the active site in subunit 1, a binuclear center (BNC) formed by heme A3 and copper B (CU(B)). The BNC reduces molecular oxygen to 2 water molecules using 4 electrons from cytochrome c in the IMS and 4 protons from the mitochondrial matrix.</text>
</comment>
<dbReference type="CDD" id="cd13912">
    <property type="entry name" value="CcO_II_C"/>
    <property type="match status" value="1"/>
</dbReference>
<evidence type="ECO:0000256" key="6">
    <source>
        <dbReference type="ARBA" id="ARBA00022692"/>
    </source>
</evidence>
<comment type="catalytic activity">
    <reaction evidence="16">
        <text>4 Fe(II)-[cytochrome c] + O2 + 8 H(+)(in) = 4 Fe(III)-[cytochrome c] + 2 H2O + 4 H(+)(out)</text>
        <dbReference type="Rhea" id="RHEA:11436"/>
        <dbReference type="Rhea" id="RHEA-COMP:10350"/>
        <dbReference type="Rhea" id="RHEA-COMP:14399"/>
        <dbReference type="ChEBI" id="CHEBI:15377"/>
        <dbReference type="ChEBI" id="CHEBI:15378"/>
        <dbReference type="ChEBI" id="CHEBI:15379"/>
        <dbReference type="ChEBI" id="CHEBI:29033"/>
        <dbReference type="ChEBI" id="CHEBI:29034"/>
        <dbReference type="EC" id="7.1.1.9"/>
    </reaction>
    <physiologicalReaction direction="left-to-right" evidence="16">
        <dbReference type="Rhea" id="RHEA:11437"/>
    </physiologicalReaction>
</comment>
<evidence type="ECO:0000256" key="17">
    <source>
        <dbReference type="RuleBase" id="RU000457"/>
    </source>
</evidence>
<dbReference type="InterPro" id="IPR036257">
    <property type="entry name" value="Cyt_c_oxidase_su2_TM_sf"/>
</dbReference>
<evidence type="ECO:0000259" key="19">
    <source>
        <dbReference type="PROSITE" id="PS50857"/>
    </source>
</evidence>
<dbReference type="AlphaFoldDB" id="A7M7Z8"/>
<reference evidence="21" key="1">
    <citation type="journal article" date="2007" name="Trends Genet.">
        <title>Mitogenomics reveals two cryptic species in Ciona intestinalis.</title>
        <authorList>
            <person name="Iannelli F."/>
            <person name="Pesole G."/>
            <person name="Sordino P."/>
            <person name="Gissi C."/>
        </authorList>
    </citation>
    <scope>NUCLEOTIDE SEQUENCE</scope>
    <source>
        <tissue evidence="21">Syphon muscle</tissue>
    </source>
</reference>
<dbReference type="OrthoDB" id="539285at2759"/>
<dbReference type="PROSITE" id="PS50857">
    <property type="entry name" value="COX2_CUA"/>
    <property type="match status" value="1"/>
</dbReference>
<evidence type="ECO:0000256" key="15">
    <source>
        <dbReference type="ARBA" id="ARBA00023136"/>
    </source>
</evidence>
<dbReference type="Gene3D" id="2.60.40.420">
    <property type="entry name" value="Cupredoxins - blue copper proteins"/>
    <property type="match status" value="1"/>
</dbReference>
<dbReference type="PANTHER" id="PTHR22888:SF9">
    <property type="entry name" value="CYTOCHROME C OXIDASE SUBUNIT 2"/>
    <property type="match status" value="1"/>
</dbReference>
<accession>A7M7Z8</accession>
<dbReference type="GO" id="GO:0005743">
    <property type="term" value="C:mitochondrial inner membrane"/>
    <property type="evidence" value="ECO:0007669"/>
    <property type="project" value="UniProtKB-SubCell"/>
</dbReference>
<keyword evidence="8 17" id="KW-0999">Mitochondrion inner membrane</keyword>
<evidence type="ECO:0000256" key="16">
    <source>
        <dbReference type="ARBA" id="ARBA00049512"/>
    </source>
</evidence>
<dbReference type="Pfam" id="PF02790">
    <property type="entry name" value="COX2_TM"/>
    <property type="match status" value="1"/>
</dbReference>
<dbReference type="GO" id="GO:0004129">
    <property type="term" value="F:cytochrome-c oxidase activity"/>
    <property type="evidence" value="ECO:0007669"/>
    <property type="project" value="UniProtKB-EC"/>
</dbReference>
<comment type="subcellular location">
    <subcellularLocation>
        <location evidence="1 17">Mitochondrion inner membrane</location>
        <topology evidence="1 17">Multi-pass membrane protein</topology>
    </subcellularLocation>
</comment>
<feature type="transmembrane region" description="Helical" evidence="18">
    <location>
        <begin position="63"/>
        <end position="87"/>
    </location>
</feature>
<dbReference type="GO" id="GO:0022900">
    <property type="term" value="P:electron transport chain"/>
    <property type="evidence" value="ECO:0007669"/>
    <property type="project" value="InterPro"/>
</dbReference>
<dbReference type="PRINTS" id="PR01166">
    <property type="entry name" value="CYCOXIDASEII"/>
</dbReference>
<evidence type="ECO:0000256" key="4">
    <source>
        <dbReference type="ARBA" id="ARBA00022448"/>
    </source>
</evidence>